<organism evidence="1 2">
    <name type="scientific">Candidatus Desulfovibrio intestinavium</name>
    <dbReference type="NCBI Taxonomy" id="2838534"/>
    <lineage>
        <taxon>Bacteria</taxon>
        <taxon>Pseudomonadati</taxon>
        <taxon>Thermodesulfobacteriota</taxon>
        <taxon>Desulfovibrionia</taxon>
        <taxon>Desulfovibrionales</taxon>
        <taxon>Desulfovibrionaceae</taxon>
        <taxon>Desulfovibrio</taxon>
    </lineage>
</organism>
<evidence type="ECO:0000313" key="2">
    <source>
        <dbReference type="Proteomes" id="UP000823821"/>
    </source>
</evidence>
<proteinExistence type="predicted"/>
<dbReference type="Pfam" id="PF10758">
    <property type="entry name" value="DUF2586"/>
    <property type="match status" value="1"/>
</dbReference>
<reference evidence="1" key="1">
    <citation type="journal article" date="2021" name="PeerJ">
        <title>Extensive microbial diversity within the chicken gut microbiome revealed by metagenomics and culture.</title>
        <authorList>
            <person name="Gilroy R."/>
            <person name="Ravi A."/>
            <person name="Getino M."/>
            <person name="Pursley I."/>
            <person name="Horton D.L."/>
            <person name="Alikhan N.F."/>
            <person name="Baker D."/>
            <person name="Gharbi K."/>
            <person name="Hall N."/>
            <person name="Watson M."/>
            <person name="Adriaenssens E.M."/>
            <person name="Foster-Nyarko E."/>
            <person name="Jarju S."/>
            <person name="Secka A."/>
            <person name="Antonio M."/>
            <person name="Oren A."/>
            <person name="Chaudhuri R.R."/>
            <person name="La Ragione R."/>
            <person name="Hildebrand F."/>
            <person name="Pallen M.J."/>
        </authorList>
    </citation>
    <scope>NUCLEOTIDE SEQUENCE</scope>
    <source>
        <strain evidence="1">5032</strain>
    </source>
</reference>
<accession>A0A9D2HPR4</accession>
<comment type="caution">
    <text evidence="1">The sequence shown here is derived from an EMBL/GenBank/DDBJ whole genome shotgun (WGS) entry which is preliminary data.</text>
</comment>
<sequence length="568" mass="59465">MGDVLEYLVDGTSGLAPGGVEGSAIVAGVCSKGQVGKGYLLGKSSDLTGLLGVGPLVERARDMLATGGQAPTLIAVPCSGEARGHFTAVVATGGNGTYPDVTVSGVPQKNCDIVVKVESAGQIGMATVKISQDGGEKFGSALTAEQQLVIEGSGATLLFPEDAQLEAGWQWAFTARLPIGPVSRVGDEASPLPTVAGTVLAGADISIQIVKGGGRNEGTYQLSTDGGENYGKTRTIPVDGAVPLADLGVTVTFPEGAYVGGTTYACNLLAPEASIVDVMAALEGPLALYDIEFVLVAGPTDSVDWAAMQAKAEELWNLHRPTYFKAETRLPYDNEDLNDFTAWLSAEKQDIAARFVQVCPQYGRITGSDGVTGRRNAAGLQAGRSMSIPVQRATGRVRDGNISQLSLPDGWEAVQPVLEEAGFLTAKKYAGLDGAYWGDSRTLADDTSDYRYEEVIRTVFKAVRKARVAALKSMYDEAGDPAQGASKATGLAFLKSGIEAALDTMKGANPQELADYVVNIPDGQDIVNNGVVVEITLIGIPIIREIKLYFSYIYAGSRLDPRGLSQAA</sequence>
<protein>
    <submittedName>
        <fullName evidence="1">DUF2586 family protein</fullName>
    </submittedName>
</protein>
<evidence type="ECO:0000313" key="1">
    <source>
        <dbReference type="EMBL" id="HJA79945.1"/>
    </source>
</evidence>
<dbReference type="EMBL" id="DWZD01000053">
    <property type="protein sequence ID" value="HJA79945.1"/>
    <property type="molecule type" value="Genomic_DNA"/>
</dbReference>
<name>A0A9D2HPR4_9BACT</name>
<dbReference type="AlphaFoldDB" id="A0A9D2HPR4"/>
<dbReference type="InterPro" id="IPR019694">
    <property type="entry name" value="Phage_HP1_Orf23"/>
</dbReference>
<dbReference type="Proteomes" id="UP000823821">
    <property type="component" value="Unassembled WGS sequence"/>
</dbReference>
<gene>
    <name evidence="1" type="ORF">H9784_10350</name>
</gene>
<reference evidence="1" key="2">
    <citation type="submission" date="2021-04" db="EMBL/GenBank/DDBJ databases">
        <authorList>
            <person name="Gilroy R."/>
        </authorList>
    </citation>
    <scope>NUCLEOTIDE SEQUENCE</scope>
    <source>
        <strain evidence="1">5032</strain>
    </source>
</reference>